<dbReference type="Proteomes" id="UP000282876">
    <property type="component" value="Unassembled WGS sequence"/>
</dbReference>
<proteinExistence type="predicted"/>
<sequence length="401" mass="45842">MLHYSLTVLSAYYNIDPNYIIQIQPDSLLNYVLPSNTINIFAQNVIINPYQVVYVPCAIVEPKIVDANGVSGSNDECNLSVSIPHQNDAESERLYTSTDYYTEKSINYVAQFDQTLQNYNLDGFHQGECPMYQPILEKTENFTSINETQQIEAASIEVINFQKNSYLSNELVGHTETIQEESFICNNPTMTACKAEDNYYSICNQEKGDISVGNISESTHQDIKNESFRGQQYKKSINENNKHLMVEEFNKDNKFDHKQENINKNNMISKTFVNSPGEIICTEPIVNNVFKQDQEYEKHTQDISYANCGDSIKSKEINNSETEPKDFFTNTTGKETSEQARSQYLFNSNINKPSRHNRSPSNNHNQKLHIISSKIVQPSYQKLNKKTSTKTLKTPSLLSFV</sequence>
<feature type="region of interest" description="Disordered" evidence="1">
    <location>
        <begin position="315"/>
        <end position="338"/>
    </location>
</feature>
<evidence type="ECO:0000313" key="3">
    <source>
        <dbReference type="Proteomes" id="UP000282876"/>
    </source>
</evidence>
<feature type="compositionally biased region" description="Polar residues" evidence="1">
    <location>
        <begin position="328"/>
        <end position="338"/>
    </location>
</feature>
<evidence type="ECO:0000313" key="2">
    <source>
        <dbReference type="EMBL" id="RVD90747.1"/>
    </source>
</evidence>
<evidence type="ECO:0000256" key="1">
    <source>
        <dbReference type="SAM" id="MobiDB-lite"/>
    </source>
</evidence>
<accession>A0A437AI45</accession>
<comment type="caution">
    <text evidence="2">The sequence shown here is derived from an EMBL/GenBank/DDBJ whole genome shotgun (WGS) entry which is preliminary data.</text>
</comment>
<dbReference type="EMBL" id="RCSS01000787">
    <property type="protein sequence ID" value="RVD90747.1"/>
    <property type="molecule type" value="Genomic_DNA"/>
</dbReference>
<organism evidence="2 3">
    <name type="scientific">Tubulinosema ratisbonensis</name>
    <dbReference type="NCBI Taxonomy" id="291195"/>
    <lineage>
        <taxon>Eukaryota</taxon>
        <taxon>Fungi</taxon>
        <taxon>Fungi incertae sedis</taxon>
        <taxon>Microsporidia</taxon>
        <taxon>Tubulinosematoidea</taxon>
        <taxon>Tubulinosematidae</taxon>
        <taxon>Tubulinosema</taxon>
    </lineage>
</organism>
<dbReference type="AlphaFoldDB" id="A0A437AI45"/>
<name>A0A437AI45_9MICR</name>
<reference evidence="2 3" key="1">
    <citation type="submission" date="2018-10" db="EMBL/GenBank/DDBJ databases">
        <title>Draft genome sequence of the microsporidian Tubulinosema ratisbonensis.</title>
        <authorList>
            <person name="Polonais V."/>
            <person name="Peyretaillade E."/>
            <person name="Niehus S."/>
            <person name="Wawrzyniak I."/>
            <person name="Franchet A."/>
            <person name="Gaspin C."/>
            <person name="Reichstadt M."/>
            <person name="Belser C."/>
            <person name="Labadie K."/>
            <person name="Delbac F."/>
            <person name="Ferrandon D."/>
        </authorList>
    </citation>
    <scope>NUCLEOTIDE SEQUENCE [LARGE SCALE GENOMIC DNA]</scope>
    <source>
        <strain evidence="2 3">Franzen</strain>
    </source>
</reference>
<keyword evidence="3" id="KW-1185">Reference proteome</keyword>
<feature type="compositionally biased region" description="Basic and acidic residues" evidence="1">
    <location>
        <begin position="315"/>
        <end position="326"/>
    </location>
</feature>
<gene>
    <name evidence="2" type="ORF">TUBRATIS_28240</name>
</gene>
<dbReference type="VEuPathDB" id="MicrosporidiaDB:TUBRATIS_28240"/>
<protein>
    <submittedName>
        <fullName evidence="2">Uncharacterized protein</fullName>
    </submittedName>
</protein>